<keyword evidence="6" id="KW-0411">Iron-sulfur</keyword>
<keyword evidence="5" id="KW-0408">Iron</keyword>
<dbReference type="AlphaFoldDB" id="W4MBH6"/>
<dbReference type="SUPFAM" id="SSF102114">
    <property type="entry name" value="Radical SAM enzymes"/>
    <property type="match status" value="1"/>
</dbReference>
<reference evidence="9 10" key="1">
    <citation type="journal article" date="2014" name="Nature">
        <title>An environmental bacterial taxon with a large and distinct metabolic repertoire.</title>
        <authorList>
            <person name="Wilson M.C."/>
            <person name="Mori T."/>
            <person name="Ruckert C."/>
            <person name="Uria A.R."/>
            <person name="Helf M.J."/>
            <person name="Takada K."/>
            <person name="Gernert C."/>
            <person name="Steffens U.A."/>
            <person name="Heycke N."/>
            <person name="Schmitt S."/>
            <person name="Rinke C."/>
            <person name="Helfrich E.J."/>
            <person name="Brachmann A.O."/>
            <person name="Gurgui C."/>
            <person name="Wakimoto T."/>
            <person name="Kracht M."/>
            <person name="Crusemann M."/>
            <person name="Hentschel U."/>
            <person name="Abe I."/>
            <person name="Matsunaga S."/>
            <person name="Kalinowski J."/>
            <person name="Takeyama H."/>
            <person name="Piel J."/>
        </authorList>
    </citation>
    <scope>NUCLEOTIDE SEQUENCE [LARGE SCALE GENOMIC DNA]</scope>
    <source>
        <strain evidence="10">TSY2</strain>
    </source>
</reference>
<evidence type="ECO:0000256" key="5">
    <source>
        <dbReference type="ARBA" id="ARBA00023004"/>
    </source>
</evidence>
<comment type="cofactor">
    <cofactor evidence="1">
        <name>[4Fe-4S] cluster</name>
        <dbReference type="ChEBI" id="CHEBI:49883"/>
    </cofactor>
</comment>
<proteinExistence type="predicted"/>
<keyword evidence="2" id="KW-0004">4Fe-4S</keyword>
<evidence type="ECO:0000256" key="4">
    <source>
        <dbReference type="ARBA" id="ARBA00022723"/>
    </source>
</evidence>
<evidence type="ECO:0000313" key="10">
    <source>
        <dbReference type="Proteomes" id="UP000019140"/>
    </source>
</evidence>
<dbReference type="PANTHER" id="PTHR43787">
    <property type="entry name" value="FEMO COFACTOR BIOSYNTHESIS PROTEIN NIFB-RELATED"/>
    <property type="match status" value="1"/>
</dbReference>
<dbReference type="InterPro" id="IPR023885">
    <property type="entry name" value="4Fe4S-binding_SPASM_dom"/>
</dbReference>
<dbReference type="Proteomes" id="UP000019140">
    <property type="component" value="Unassembled WGS sequence"/>
</dbReference>
<dbReference type="HOGENOM" id="CLU_009273_1_3_7"/>
<feature type="domain" description="4Fe4S-binding SPASM" evidence="8">
    <location>
        <begin position="201"/>
        <end position="267"/>
    </location>
</feature>
<dbReference type="EMBL" id="AZHX01000429">
    <property type="protein sequence ID" value="ETX07540.1"/>
    <property type="molecule type" value="Genomic_DNA"/>
</dbReference>
<dbReference type="GO" id="GO:0003824">
    <property type="term" value="F:catalytic activity"/>
    <property type="evidence" value="ECO:0007669"/>
    <property type="project" value="InterPro"/>
</dbReference>
<evidence type="ECO:0000256" key="6">
    <source>
        <dbReference type="ARBA" id="ARBA00023014"/>
    </source>
</evidence>
<feature type="domain" description="Radical SAM core" evidence="7">
    <location>
        <begin position="9"/>
        <end position="111"/>
    </location>
</feature>
<name>W4MBH6_9BACT</name>
<keyword evidence="10" id="KW-1185">Reference proteome</keyword>
<dbReference type="InterPro" id="IPR007197">
    <property type="entry name" value="rSAM"/>
</dbReference>
<organism evidence="9 10">
    <name type="scientific">Candidatus Entotheonella gemina</name>
    <dbReference type="NCBI Taxonomy" id="1429439"/>
    <lineage>
        <taxon>Bacteria</taxon>
        <taxon>Pseudomonadati</taxon>
        <taxon>Nitrospinota/Tectimicrobiota group</taxon>
        <taxon>Candidatus Tectimicrobiota</taxon>
        <taxon>Candidatus Entotheonellia</taxon>
        <taxon>Candidatus Entotheonellales</taxon>
        <taxon>Candidatus Entotheonellaceae</taxon>
        <taxon>Candidatus Entotheonella</taxon>
    </lineage>
</organism>
<evidence type="ECO:0000256" key="1">
    <source>
        <dbReference type="ARBA" id="ARBA00001966"/>
    </source>
</evidence>
<dbReference type="Pfam" id="PF04055">
    <property type="entry name" value="Radical_SAM"/>
    <property type="match status" value="1"/>
</dbReference>
<evidence type="ECO:0000259" key="8">
    <source>
        <dbReference type="Pfam" id="PF13186"/>
    </source>
</evidence>
<dbReference type="Pfam" id="PF13186">
    <property type="entry name" value="SPASM"/>
    <property type="match status" value="1"/>
</dbReference>
<evidence type="ECO:0000313" key="9">
    <source>
        <dbReference type="EMBL" id="ETX07540.1"/>
    </source>
</evidence>
<sequence length="275" mass="31926">MFTRIQIQTVSWCNRSCAFCPSGKFPVDKTFMSLDVYHRVIDQLRDVNFSGRISPYLMNESLLDKRLPALIAYARQQCPQSWIAINTNGDALSESLAERLFEAGLNCMDVNAYDDTSQYEAYMALAERMVARYPEIQLTSGYLDPNFNAPDLPRHSKLLHCRDMSDWERRFNDKLDVEDLINRSGNVPGARHVAEPLALGCERPFQQMYVNHRGEAVLCCNDWRFEVVMGDTAEAPLHEIWNNDKYRTYREHLQRQDRHLPLCASCDYRGQVRED</sequence>
<accession>W4MBH6</accession>
<dbReference type="CDD" id="cd01335">
    <property type="entry name" value="Radical_SAM"/>
    <property type="match status" value="1"/>
</dbReference>
<dbReference type="GO" id="GO:0051539">
    <property type="term" value="F:4 iron, 4 sulfur cluster binding"/>
    <property type="evidence" value="ECO:0007669"/>
    <property type="project" value="UniProtKB-KW"/>
</dbReference>
<keyword evidence="4" id="KW-0479">Metal-binding</keyword>
<dbReference type="SFLD" id="SFLDS00029">
    <property type="entry name" value="Radical_SAM"/>
    <property type="match status" value="1"/>
</dbReference>
<dbReference type="PANTHER" id="PTHR43787:SF10">
    <property type="entry name" value="COFACTOR MODIFYING PROTEIN"/>
    <property type="match status" value="1"/>
</dbReference>
<dbReference type="InterPro" id="IPR013785">
    <property type="entry name" value="Aldolase_TIM"/>
</dbReference>
<dbReference type="GO" id="GO:0046872">
    <property type="term" value="F:metal ion binding"/>
    <property type="evidence" value="ECO:0007669"/>
    <property type="project" value="UniProtKB-KW"/>
</dbReference>
<dbReference type="Gene3D" id="3.20.20.70">
    <property type="entry name" value="Aldolase class I"/>
    <property type="match status" value="1"/>
</dbReference>
<keyword evidence="3" id="KW-0949">S-adenosyl-L-methionine</keyword>
<evidence type="ECO:0000256" key="2">
    <source>
        <dbReference type="ARBA" id="ARBA00022485"/>
    </source>
</evidence>
<evidence type="ECO:0000256" key="3">
    <source>
        <dbReference type="ARBA" id="ARBA00022691"/>
    </source>
</evidence>
<comment type="caution">
    <text evidence="9">The sequence shown here is derived from an EMBL/GenBank/DDBJ whole genome shotgun (WGS) entry which is preliminary data.</text>
</comment>
<gene>
    <name evidence="9" type="ORF">ETSY2_10590</name>
</gene>
<protein>
    <submittedName>
        <fullName evidence="9">Uncharacterized protein</fullName>
    </submittedName>
</protein>
<dbReference type="InterPro" id="IPR058240">
    <property type="entry name" value="rSAM_sf"/>
</dbReference>
<dbReference type="CDD" id="cd21109">
    <property type="entry name" value="SPASM"/>
    <property type="match status" value="1"/>
</dbReference>
<evidence type="ECO:0000259" key="7">
    <source>
        <dbReference type="Pfam" id="PF04055"/>
    </source>
</evidence>